<dbReference type="InterPro" id="IPR038765">
    <property type="entry name" value="Papain-like_cys_pep_sf"/>
</dbReference>
<dbReference type="InterPro" id="IPR052557">
    <property type="entry name" value="CAP/Cytokinesis_protein"/>
</dbReference>
<dbReference type="PANTHER" id="PTHR46333">
    <property type="entry name" value="CYTOKINESIS PROTEIN 3"/>
    <property type="match status" value="1"/>
</dbReference>
<gene>
    <name evidence="2" type="ORF">JK629_03810</name>
</gene>
<name>A0ABX7DV01_9FLAO</name>
<evidence type="ECO:0000259" key="1">
    <source>
        <dbReference type="SMART" id="SM00460"/>
    </source>
</evidence>
<organism evidence="2 3">
    <name type="scientific">Aequorivita iocasae</name>
    <dbReference type="NCBI Taxonomy" id="2803865"/>
    <lineage>
        <taxon>Bacteria</taxon>
        <taxon>Pseudomonadati</taxon>
        <taxon>Bacteroidota</taxon>
        <taxon>Flavobacteriia</taxon>
        <taxon>Flavobacteriales</taxon>
        <taxon>Flavobacteriaceae</taxon>
        <taxon>Aequorivita</taxon>
    </lineage>
</organism>
<accession>A0ABX7DV01</accession>
<dbReference type="SUPFAM" id="SSF54001">
    <property type="entry name" value="Cysteine proteinases"/>
    <property type="match status" value="1"/>
</dbReference>
<dbReference type="Proteomes" id="UP000629420">
    <property type="component" value="Chromosome"/>
</dbReference>
<evidence type="ECO:0000313" key="2">
    <source>
        <dbReference type="EMBL" id="QQX77408.1"/>
    </source>
</evidence>
<feature type="domain" description="Transglutaminase-like" evidence="1">
    <location>
        <begin position="101"/>
        <end position="167"/>
    </location>
</feature>
<dbReference type="EMBL" id="CP068439">
    <property type="protein sequence ID" value="QQX77408.1"/>
    <property type="molecule type" value="Genomic_DNA"/>
</dbReference>
<dbReference type="SMART" id="SM00460">
    <property type="entry name" value="TGc"/>
    <property type="match status" value="1"/>
</dbReference>
<dbReference type="Pfam" id="PF01841">
    <property type="entry name" value="Transglut_core"/>
    <property type="match status" value="1"/>
</dbReference>
<dbReference type="InterPro" id="IPR002931">
    <property type="entry name" value="Transglutaminase-like"/>
</dbReference>
<dbReference type="Gene3D" id="3.10.620.30">
    <property type="match status" value="1"/>
</dbReference>
<keyword evidence="3" id="KW-1185">Reference proteome</keyword>
<dbReference type="PANTHER" id="PTHR46333:SF2">
    <property type="entry name" value="CYTOKINESIS PROTEIN 3"/>
    <property type="match status" value="1"/>
</dbReference>
<dbReference type="RefSeq" id="WP_202337304.1">
    <property type="nucleotide sequence ID" value="NZ_CP068439.1"/>
</dbReference>
<proteinExistence type="predicted"/>
<evidence type="ECO:0000313" key="3">
    <source>
        <dbReference type="Proteomes" id="UP000629420"/>
    </source>
</evidence>
<reference evidence="2 3" key="1">
    <citation type="submission" date="2021-01" db="EMBL/GenBank/DDBJ databases">
        <title>Aequorivita sp. strain KX20305, a bacterium isolated from the sediment collected at a cold seep field in South China Sea.</title>
        <authorList>
            <person name="Zhang H."/>
            <person name="Li C."/>
        </authorList>
    </citation>
    <scope>NUCLEOTIDE SEQUENCE [LARGE SCALE GENOMIC DNA]</scope>
    <source>
        <strain evidence="2 3">KX20305</strain>
    </source>
</reference>
<protein>
    <recommendedName>
        <fullName evidence="1">Transglutaminase-like domain-containing protein</fullName>
    </recommendedName>
</protein>
<sequence>MRKRLIIIFFLGFAVNSIGQIGSIIGKDHSNEKSFFHSNKATFSTAKLASSITKNATSDKERVFAIYKWIASNISYDNELRLSPKLQKKIYISEENVIKKVLERKMALCGGYAFLFTRLCADVGISAEVVHGFTKDYSGKVQKNMQPNHTWNAVFVNGQWQLLDITWAISYGNGNGPDDFWFLTNPADFIYTHYPESQRWTLIKNSISLTEFQKIIK</sequence>